<dbReference type="GO" id="GO:0045944">
    <property type="term" value="P:positive regulation of transcription by RNA polymerase II"/>
    <property type="evidence" value="ECO:0007669"/>
    <property type="project" value="InterPro"/>
</dbReference>
<evidence type="ECO:0000259" key="6">
    <source>
        <dbReference type="PROSITE" id="PS50066"/>
    </source>
</evidence>
<feature type="domain" description="MADS-box" evidence="6">
    <location>
        <begin position="1"/>
        <end position="61"/>
    </location>
</feature>
<dbReference type="Pfam" id="PF00319">
    <property type="entry name" value="SRF-TF"/>
    <property type="match status" value="1"/>
</dbReference>
<dbReference type="GO" id="GO:0046983">
    <property type="term" value="F:protein dimerization activity"/>
    <property type="evidence" value="ECO:0007669"/>
    <property type="project" value="InterPro"/>
</dbReference>
<evidence type="ECO:0000256" key="2">
    <source>
        <dbReference type="ARBA" id="ARBA00023015"/>
    </source>
</evidence>
<evidence type="ECO:0000313" key="7">
    <source>
        <dbReference type="EnsemblPlants" id="LPERR01G36030.1"/>
    </source>
</evidence>
<dbReference type="PRINTS" id="PR00404">
    <property type="entry name" value="MADSDOMAIN"/>
</dbReference>
<evidence type="ECO:0000256" key="3">
    <source>
        <dbReference type="ARBA" id="ARBA00023125"/>
    </source>
</evidence>
<dbReference type="PROSITE" id="PS50066">
    <property type="entry name" value="MADS_BOX_2"/>
    <property type="match status" value="1"/>
</dbReference>
<keyword evidence="3" id="KW-0238">DNA-binding</keyword>
<dbReference type="SMART" id="SM00432">
    <property type="entry name" value="MADS"/>
    <property type="match status" value="1"/>
</dbReference>
<dbReference type="InterPro" id="IPR033897">
    <property type="entry name" value="SRF-like_MADS-box"/>
</dbReference>
<keyword evidence="2" id="KW-0805">Transcription regulation</keyword>
<dbReference type="SUPFAM" id="SSF55455">
    <property type="entry name" value="SRF-like"/>
    <property type="match status" value="1"/>
</dbReference>
<dbReference type="HOGENOM" id="CLU_1317119_0_0_1"/>
<evidence type="ECO:0000256" key="1">
    <source>
        <dbReference type="ARBA" id="ARBA00004123"/>
    </source>
</evidence>
<dbReference type="InterPro" id="IPR036879">
    <property type="entry name" value="TF_MADSbox_sf"/>
</dbReference>
<comment type="subcellular location">
    <subcellularLocation>
        <location evidence="1">Nucleus</location>
    </subcellularLocation>
</comment>
<sequence length="209" mass="22639">MPRRRVPMTLIANRRTRAVTYTKRKEGLMKKARELATLCGVQVAVVCAGPDGAAPDVWTTPPKNDEDASVIDKYLALPVEKRAKHTRVDYLRELLGNKKADLAKLQQEGPDELKPPKTVLDRMSQDELQQLLGSIDATLQATAERRKTLELMAAAGGDSGGDRRDADVPPMHLAVPCTGTTSAGVQGYQHQVHATCNPSRSSSSTSTPA</sequence>
<dbReference type="GO" id="GO:0005634">
    <property type="term" value="C:nucleus"/>
    <property type="evidence" value="ECO:0007669"/>
    <property type="project" value="UniProtKB-SubCell"/>
</dbReference>
<dbReference type="GO" id="GO:0000981">
    <property type="term" value="F:DNA-binding transcription factor activity, RNA polymerase II-specific"/>
    <property type="evidence" value="ECO:0007669"/>
    <property type="project" value="InterPro"/>
</dbReference>
<name>A0A0D9V9F4_9ORYZ</name>
<accession>A0A0D9V9F4</accession>
<dbReference type="CDD" id="cd00266">
    <property type="entry name" value="MADS_SRF_like"/>
    <property type="match status" value="1"/>
</dbReference>
<keyword evidence="4" id="KW-0804">Transcription</keyword>
<reference evidence="8" key="2">
    <citation type="submission" date="2013-12" db="EMBL/GenBank/DDBJ databases">
        <authorList>
            <person name="Yu Y."/>
            <person name="Lee S."/>
            <person name="de Baynast K."/>
            <person name="Wissotski M."/>
            <person name="Liu L."/>
            <person name="Talag J."/>
            <person name="Goicoechea J."/>
            <person name="Angelova A."/>
            <person name="Jetty R."/>
            <person name="Kudrna D."/>
            <person name="Golser W."/>
            <person name="Rivera L."/>
            <person name="Zhang J."/>
            <person name="Wing R."/>
        </authorList>
    </citation>
    <scope>NUCLEOTIDE SEQUENCE</scope>
</reference>
<dbReference type="EnsemblPlants" id="LPERR01G36030.1">
    <property type="protein sequence ID" value="LPERR01G36030.1"/>
    <property type="gene ID" value="LPERR01G36030"/>
</dbReference>
<dbReference type="STRING" id="77586.A0A0D9V9F4"/>
<organism evidence="7 8">
    <name type="scientific">Leersia perrieri</name>
    <dbReference type="NCBI Taxonomy" id="77586"/>
    <lineage>
        <taxon>Eukaryota</taxon>
        <taxon>Viridiplantae</taxon>
        <taxon>Streptophyta</taxon>
        <taxon>Embryophyta</taxon>
        <taxon>Tracheophyta</taxon>
        <taxon>Spermatophyta</taxon>
        <taxon>Magnoliopsida</taxon>
        <taxon>Liliopsida</taxon>
        <taxon>Poales</taxon>
        <taxon>Poaceae</taxon>
        <taxon>BOP clade</taxon>
        <taxon>Oryzoideae</taxon>
        <taxon>Oryzeae</taxon>
        <taxon>Oryzinae</taxon>
        <taxon>Leersia</taxon>
    </lineage>
</organism>
<dbReference type="eggNOG" id="KOG0014">
    <property type="taxonomic scope" value="Eukaryota"/>
</dbReference>
<evidence type="ECO:0000313" key="8">
    <source>
        <dbReference type="Proteomes" id="UP000032180"/>
    </source>
</evidence>
<dbReference type="Proteomes" id="UP000032180">
    <property type="component" value="Chromosome 1"/>
</dbReference>
<evidence type="ECO:0000256" key="5">
    <source>
        <dbReference type="ARBA" id="ARBA00023242"/>
    </source>
</evidence>
<reference evidence="7" key="3">
    <citation type="submission" date="2015-04" db="UniProtKB">
        <authorList>
            <consortium name="EnsemblPlants"/>
        </authorList>
    </citation>
    <scope>IDENTIFICATION</scope>
</reference>
<proteinExistence type="predicted"/>
<dbReference type="InterPro" id="IPR002100">
    <property type="entry name" value="TF_MADSbox"/>
</dbReference>
<protein>
    <recommendedName>
        <fullName evidence="6">MADS-box domain-containing protein</fullName>
    </recommendedName>
</protein>
<keyword evidence="8" id="KW-1185">Reference proteome</keyword>
<dbReference type="GO" id="GO:0000987">
    <property type="term" value="F:cis-regulatory region sequence-specific DNA binding"/>
    <property type="evidence" value="ECO:0007669"/>
    <property type="project" value="InterPro"/>
</dbReference>
<reference evidence="7 8" key="1">
    <citation type="submission" date="2012-08" db="EMBL/GenBank/DDBJ databases">
        <title>Oryza genome evolution.</title>
        <authorList>
            <person name="Wing R.A."/>
        </authorList>
    </citation>
    <scope>NUCLEOTIDE SEQUENCE</scope>
</reference>
<evidence type="ECO:0000256" key="4">
    <source>
        <dbReference type="ARBA" id="ARBA00023163"/>
    </source>
</evidence>
<dbReference type="PANTHER" id="PTHR48019">
    <property type="entry name" value="SERUM RESPONSE FACTOR HOMOLOG"/>
    <property type="match status" value="1"/>
</dbReference>
<dbReference type="Gramene" id="LPERR01G36030.1">
    <property type="protein sequence ID" value="LPERR01G36030.1"/>
    <property type="gene ID" value="LPERR01G36030"/>
</dbReference>
<dbReference type="InterPro" id="IPR050142">
    <property type="entry name" value="MADS-box/MEF2_TF"/>
</dbReference>
<dbReference type="Gene3D" id="3.40.1810.10">
    <property type="entry name" value="Transcription factor, MADS-box"/>
    <property type="match status" value="1"/>
</dbReference>
<dbReference type="AlphaFoldDB" id="A0A0D9V9F4"/>
<keyword evidence="5" id="KW-0539">Nucleus</keyword>